<sequence>MFEDEQSFSVDLSVEVDMARMEEQDDDVEVEQDDHDGELEVSNSAPTRYTYEHAPASVRSALTHDDS</sequence>
<accession>A0A238FP65</accession>
<keyword evidence="3" id="KW-1185">Reference proteome</keyword>
<feature type="compositionally biased region" description="Acidic residues" evidence="1">
    <location>
        <begin position="23"/>
        <end position="39"/>
    </location>
</feature>
<name>A0A238FP65_9BASI</name>
<protein>
    <submittedName>
        <fullName evidence="2">BQ2448_32 protein</fullName>
    </submittedName>
</protein>
<feature type="region of interest" description="Disordered" evidence="1">
    <location>
        <begin position="23"/>
        <end position="67"/>
    </location>
</feature>
<evidence type="ECO:0000313" key="3">
    <source>
        <dbReference type="Proteomes" id="UP000198372"/>
    </source>
</evidence>
<dbReference type="OrthoDB" id="46159at2759"/>
<dbReference type="EMBL" id="FMSP01000011">
    <property type="protein sequence ID" value="SCV72886.1"/>
    <property type="molecule type" value="Genomic_DNA"/>
</dbReference>
<reference evidence="3" key="1">
    <citation type="submission" date="2016-09" db="EMBL/GenBank/DDBJ databases">
        <authorList>
            <person name="Jeantristanb JTB J.-T."/>
            <person name="Ricardo R."/>
        </authorList>
    </citation>
    <scope>NUCLEOTIDE SEQUENCE [LARGE SCALE GENOMIC DNA]</scope>
</reference>
<gene>
    <name evidence="2" type="ORF">BQ2448_32</name>
</gene>
<proteinExistence type="predicted"/>
<dbReference type="AlphaFoldDB" id="A0A238FP65"/>
<dbReference type="Proteomes" id="UP000198372">
    <property type="component" value="Unassembled WGS sequence"/>
</dbReference>
<organism evidence="2 3">
    <name type="scientific">Microbotryum intermedium</name>
    <dbReference type="NCBI Taxonomy" id="269621"/>
    <lineage>
        <taxon>Eukaryota</taxon>
        <taxon>Fungi</taxon>
        <taxon>Dikarya</taxon>
        <taxon>Basidiomycota</taxon>
        <taxon>Pucciniomycotina</taxon>
        <taxon>Microbotryomycetes</taxon>
        <taxon>Microbotryales</taxon>
        <taxon>Microbotryaceae</taxon>
        <taxon>Microbotryum</taxon>
    </lineage>
</organism>
<evidence type="ECO:0000256" key="1">
    <source>
        <dbReference type="SAM" id="MobiDB-lite"/>
    </source>
</evidence>
<dbReference type="STRING" id="269621.A0A238FP65"/>
<evidence type="ECO:0000313" key="2">
    <source>
        <dbReference type="EMBL" id="SCV72886.1"/>
    </source>
</evidence>